<accession>A0ABT4LXT5</accession>
<gene>
    <name evidence="2" type="ORF">O4G74_07815</name>
</gene>
<reference evidence="2" key="1">
    <citation type="submission" date="2022-12" db="EMBL/GenBank/DDBJ databases">
        <title>Bacterial isolates from different developmental stages of Nematostella vectensis.</title>
        <authorList>
            <person name="Fraune S."/>
        </authorList>
    </citation>
    <scope>NUCLEOTIDE SEQUENCE</scope>
    <source>
        <strain evidence="2">G21632-S1</strain>
    </source>
</reference>
<evidence type="ECO:0000313" key="3">
    <source>
        <dbReference type="Proteomes" id="UP001083770"/>
    </source>
</evidence>
<proteinExistence type="predicted"/>
<comment type="caution">
    <text evidence="2">The sequence shown here is derived from an EMBL/GenBank/DDBJ whole genome shotgun (WGS) entry which is preliminary data.</text>
</comment>
<keyword evidence="1" id="KW-1133">Transmembrane helix</keyword>
<evidence type="ECO:0000313" key="2">
    <source>
        <dbReference type="EMBL" id="MCZ4297959.1"/>
    </source>
</evidence>
<name>A0ABT4LXT5_9PROT</name>
<organism evidence="2 3">
    <name type="scientific">Henriciella marina</name>
    <dbReference type="NCBI Taxonomy" id="453851"/>
    <lineage>
        <taxon>Bacteria</taxon>
        <taxon>Pseudomonadati</taxon>
        <taxon>Pseudomonadota</taxon>
        <taxon>Alphaproteobacteria</taxon>
        <taxon>Hyphomonadales</taxon>
        <taxon>Hyphomonadaceae</taxon>
        <taxon>Henriciella</taxon>
    </lineage>
</organism>
<keyword evidence="1" id="KW-0812">Transmembrane</keyword>
<dbReference type="RefSeq" id="WP_269402077.1">
    <property type="nucleotide sequence ID" value="NZ_JAPWGW010000002.1"/>
</dbReference>
<sequence>MLLRRLSRHIGEQNWFAVVLDFFIVVLGVFIGVQLGNWNSARADRAAYEDALERYRAELAVNLETLETENDNVMIGLEVVGAGLDALQSCEDSEQARAAVNRAINLSMGTFGISVRDSALRELTMSPRLLALKADEERRRLSDTAHIVDVYSREADFIEIIPLDKRLQDNRLIRVGAPDTIETTYFGQDFSRVNRRLELMVPVSVACTDNALIKDLYTWERWQAAQPAVGRILGERFQEDLDWLDARN</sequence>
<keyword evidence="3" id="KW-1185">Reference proteome</keyword>
<protein>
    <submittedName>
        <fullName evidence="2">Uncharacterized protein</fullName>
    </submittedName>
</protein>
<dbReference type="Proteomes" id="UP001083770">
    <property type="component" value="Unassembled WGS sequence"/>
</dbReference>
<feature type="transmembrane region" description="Helical" evidence="1">
    <location>
        <begin position="15"/>
        <end position="35"/>
    </location>
</feature>
<dbReference type="EMBL" id="JAPWGW010000002">
    <property type="protein sequence ID" value="MCZ4297959.1"/>
    <property type="molecule type" value="Genomic_DNA"/>
</dbReference>
<evidence type="ECO:0000256" key="1">
    <source>
        <dbReference type="SAM" id="Phobius"/>
    </source>
</evidence>
<keyword evidence="1" id="KW-0472">Membrane</keyword>